<keyword evidence="2" id="KW-1185">Reference proteome</keyword>
<proteinExistence type="predicted"/>
<comment type="caution">
    <text evidence="1">The sequence shown here is derived from an EMBL/GenBank/DDBJ whole genome shotgun (WGS) entry which is preliminary data.</text>
</comment>
<evidence type="ECO:0008006" key="3">
    <source>
        <dbReference type="Google" id="ProtNLM"/>
    </source>
</evidence>
<accession>A0A844GGS2</accession>
<dbReference type="Proteomes" id="UP000446658">
    <property type="component" value="Unassembled WGS sequence"/>
</dbReference>
<evidence type="ECO:0000313" key="1">
    <source>
        <dbReference type="EMBL" id="MTD33874.1"/>
    </source>
</evidence>
<protein>
    <recommendedName>
        <fullName evidence="3">Phage tail protein</fullName>
    </recommendedName>
</protein>
<evidence type="ECO:0000313" key="2">
    <source>
        <dbReference type="Proteomes" id="UP000446658"/>
    </source>
</evidence>
<reference evidence="1 2" key="1">
    <citation type="submission" date="2019-11" db="EMBL/GenBank/DDBJ databases">
        <title>Draft genome sequence of Paludibacterium sp. dN18-1.</title>
        <authorList>
            <person name="Im W.-T."/>
        </authorList>
    </citation>
    <scope>NUCLEOTIDE SEQUENCE [LARGE SCALE GENOMIC DNA]</scope>
    <source>
        <strain evidence="2">dN 18-1</strain>
    </source>
</reference>
<dbReference type="AlphaFoldDB" id="A0A844GGS2"/>
<dbReference type="RefSeq" id="WP_230371022.1">
    <property type="nucleotide sequence ID" value="NZ_WLYX01000001.1"/>
</dbReference>
<name>A0A844GGS2_9NEIS</name>
<gene>
    <name evidence="1" type="ORF">GKE73_15335</name>
</gene>
<sequence>MPLQGYTIGRDVALDVMTSSGVLRFDKITKFTRKPKVGTQEIVPLNGQTDELQWPKGWNGTIIIERTNSTADDWQAKWEDDYFNGVNRDPSTITETITESNGSVSVYRYENVQLHLTDAGDASGEKTVAQEFTWTARRRKKVA</sequence>
<dbReference type="EMBL" id="WLYX01000001">
    <property type="protein sequence ID" value="MTD33874.1"/>
    <property type="molecule type" value="Genomic_DNA"/>
</dbReference>
<organism evidence="1 2">
    <name type="scientific">Paludibacterium denitrificans</name>
    <dbReference type="NCBI Taxonomy" id="2675226"/>
    <lineage>
        <taxon>Bacteria</taxon>
        <taxon>Pseudomonadati</taxon>
        <taxon>Pseudomonadota</taxon>
        <taxon>Betaproteobacteria</taxon>
        <taxon>Neisseriales</taxon>
        <taxon>Chromobacteriaceae</taxon>
        <taxon>Paludibacterium</taxon>
    </lineage>
</organism>